<dbReference type="GeneID" id="17039860"/>
<reference evidence="3 4" key="1">
    <citation type="journal article" date="2012" name="Genome Biol.">
        <title>The genome of the polar eukaryotic microalga coccomyxa subellipsoidea reveals traits of cold adaptation.</title>
        <authorList>
            <person name="Blanc G."/>
            <person name="Agarkova I."/>
            <person name="Grimwood J."/>
            <person name="Kuo A."/>
            <person name="Brueggeman A."/>
            <person name="Dunigan D."/>
            <person name="Gurnon J."/>
            <person name="Ladunga I."/>
            <person name="Lindquist E."/>
            <person name="Lucas S."/>
            <person name="Pangilinan J."/>
            <person name="Proschold T."/>
            <person name="Salamov A."/>
            <person name="Schmutz J."/>
            <person name="Weeks D."/>
            <person name="Yamada T."/>
            <person name="Claverie J.M."/>
            <person name="Grigoriev I."/>
            <person name="Van Etten J."/>
            <person name="Lomsadze A."/>
            <person name="Borodovsky M."/>
        </authorList>
    </citation>
    <scope>NUCLEOTIDE SEQUENCE [LARGE SCALE GENOMIC DNA]</scope>
    <source>
        <strain evidence="3 4">C-169</strain>
    </source>
</reference>
<name>I0YU06_COCSC</name>
<dbReference type="AlphaFoldDB" id="I0YU06"/>
<evidence type="ECO:0000256" key="2">
    <source>
        <dbReference type="SAM" id="SignalP"/>
    </source>
</evidence>
<feature type="region of interest" description="Disordered" evidence="1">
    <location>
        <begin position="257"/>
        <end position="306"/>
    </location>
</feature>
<dbReference type="EMBL" id="AGSI01000011">
    <property type="protein sequence ID" value="EIE21875.1"/>
    <property type="molecule type" value="Genomic_DNA"/>
</dbReference>
<evidence type="ECO:0000313" key="4">
    <source>
        <dbReference type="Proteomes" id="UP000007264"/>
    </source>
</evidence>
<feature type="compositionally biased region" description="Pro residues" evidence="1">
    <location>
        <begin position="268"/>
        <end position="306"/>
    </location>
</feature>
<proteinExistence type="predicted"/>
<dbReference type="OrthoDB" id="10418127at2759"/>
<accession>I0YU06</accession>
<evidence type="ECO:0000256" key="1">
    <source>
        <dbReference type="SAM" id="MobiDB-lite"/>
    </source>
</evidence>
<keyword evidence="2" id="KW-0732">Signal</keyword>
<feature type="signal peptide" evidence="2">
    <location>
        <begin position="1"/>
        <end position="21"/>
    </location>
</feature>
<comment type="caution">
    <text evidence="3">The sequence shown here is derived from an EMBL/GenBank/DDBJ whole genome shotgun (WGS) entry which is preliminary data.</text>
</comment>
<organism evidence="3 4">
    <name type="scientific">Coccomyxa subellipsoidea (strain C-169)</name>
    <name type="common">Green microalga</name>
    <dbReference type="NCBI Taxonomy" id="574566"/>
    <lineage>
        <taxon>Eukaryota</taxon>
        <taxon>Viridiplantae</taxon>
        <taxon>Chlorophyta</taxon>
        <taxon>core chlorophytes</taxon>
        <taxon>Trebouxiophyceae</taxon>
        <taxon>Trebouxiophyceae incertae sedis</taxon>
        <taxon>Coccomyxaceae</taxon>
        <taxon>Coccomyxa</taxon>
        <taxon>Coccomyxa subellipsoidea</taxon>
    </lineage>
</organism>
<sequence>MRPRLEIWILLCAAVLGLAAGQESPQGAGPALLSDADVSLQKWAATAAILSLQTTGGNEEAALLTLDTLEKLTLQAINDAANGRPEAALERVINDATNVDLPANATDALERLQNIPTGGVPSFVGPARIGNATTFFNGLLVVSDPRLFADSSSKLQQSALGAILAATGINYSPCLAVLGPVGAALFAQAISIGPTLIQTSSSGGALVSIGVNIGPTLINIGVADSANIAAGVSITPTLISVAPVLEAADIKTGVSVDSTPLESVKIPRPWPEPPPAPPRKNPPDPPEPPKPSQPPQPPQPGPTVQP</sequence>
<keyword evidence="4" id="KW-1185">Reference proteome</keyword>
<protein>
    <submittedName>
        <fullName evidence="3">Uncharacterized protein</fullName>
    </submittedName>
</protein>
<dbReference type="RefSeq" id="XP_005646419.1">
    <property type="nucleotide sequence ID" value="XM_005646362.1"/>
</dbReference>
<dbReference type="Proteomes" id="UP000007264">
    <property type="component" value="Unassembled WGS sequence"/>
</dbReference>
<gene>
    <name evidence="3" type="ORF">COCSUDRAFT_56323</name>
</gene>
<dbReference type="KEGG" id="csl:COCSUDRAFT_56323"/>
<evidence type="ECO:0000313" key="3">
    <source>
        <dbReference type="EMBL" id="EIE21875.1"/>
    </source>
</evidence>
<feature type="chain" id="PRO_5003636458" evidence="2">
    <location>
        <begin position="22"/>
        <end position="306"/>
    </location>
</feature>